<feature type="region of interest" description="Disordered" evidence="1">
    <location>
        <begin position="473"/>
        <end position="645"/>
    </location>
</feature>
<keyword evidence="2" id="KW-0812">Transmembrane</keyword>
<evidence type="ECO:0000313" key="5">
    <source>
        <dbReference type="Proteomes" id="UP000033710"/>
    </source>
</evidence>
<dbReference type="OrthoDB" id="3946741at2759"/>
<dbReference type="AlphaFoldDB" id="A0A0F2LXD4"/>
<keyword evidence="2" id="KW-1133">Transmembrane helix</keyword>
<dbReference type="VEuPathDB" id="FungiDB:SPSK_05028"/>
<accession>A0A0F2LXD4</accession>
<sequence length="694" mass="76534">MPFLSRDTTTQVLFFSILSFVVRARPAAANVIDLPSEIVAFVPSCASACFSTFVNNNFPLGICGKDPTFQCLCEHAGTNGFTVGEGALACIASEDSTGRCTGTEVSCDDCLEEGIFYVFWPQQRGPRNARNHRGLAGDPVPVHQNCNDDSRWKYEREHERKHRESHGNPNYLKVIRLCINSNADHIDEQCYSVHRVSPVNCTAPKSASNTSSAQTSATSDQTQRSNGIRSLSVAQIVGISVGTATALFFAIALSIYLRFLRRRRLMLVPRLTGDGNEGGGGGGDEEGLQKRVRPRTGHELQISAPVNLQGPTHPSNSTGPLWQEKYKTSRTAPRDTQNNQDAENRPNPPPKSPPRILLTRPTLEGSVNDASRVPVERYNRNLTPRTIYGQVKNLPLKDIQDPVQTTKNISPTQSSVPPSLLIRPPPQSIAPDRRMLEEPVATISRPVPYPSYYGIPPDEDHLYGGYPQQAKYTEKTSLSTRPVEAQPVQPERNLPSMFQPPLTSRDSIVTEFAEDGEDNLSPRATDDGLYPSRRFTSRQDLSHTPPDAQHGGYSAPISTFQEPQLRPQPSRQPLPQFQIQPHHQPQLRPQPPPQTPSPRAQGDDPARGVQPPYMSPSLVPRPLDVGTRNPGRNTGRSGPTLDMPVGAGSNVSQMAKMRLGDERALGLRLVGDGRSQRPRQNAGWRRMDDNFGEY</sequence>
<evidence type="ECO:0000256" key="1">
    <source>
        <dbReference type="SAM" id="MobiDB-lite"/>
    </source>
</evidence>
<reference evidence="4 5" key="1">
    <citation type="journal article" date="2014" name="BMC Genomics">
        <title>Comparative genomics of the major fungal agents of human and animal Sporotrichosis: Sporothrix schenckii and Sporothrix brasiliensis.</title>
        <authorList>
            <person name="Teixeira M.M."/>
            <person name="de Almeida L.G."/>
            <person name="Kubitschek-Barreira P."/>
            <person name="Alves F.L."/>
            <person name="Kioshima E.S."/>
            <person name="Abadio A.K."/>
            <person name="Fernandes L."/>
            <person name="Derengowski L.S."/>
            <person name="Ferreira K.S."/>
            <person name="Souza R.C."/>
            <person name="Ruiz J.C."/>
            <person name="de Andrade N.C."/>
            <person name="Paes H.C."/>
            <person name="Nicola A.M."/>
            <person name="Albuquerque P."/>
            <person name="Gerber A.L."/>
            <person name="Martins V.P."/>
            <person name="Peconick L.D."/>
            <person name="Neto A.V."/>
            <person name="Chaucanez C.B."/>
            <person name="Silva P.A."/>
            <person name="Cunha O.L."/>
            <person name="de Oliveira F.F."/>
            <person name="dos Santos T.C."/>
            <person name="Barros A.L."/>
            <person name="Soares M.A."/>
            <person name="de Oliveira L.M."/>
            <person name="Marini M.M."/>
            <person name="Villalobos-Duno H."/>
            <person name="Cunha M.M."/>
            <person name="de Hoog S."/>
            <person name="da Silveira J.F."/>
            <person name="Henrissat B."/>
            <person name="Nino-Vega G.A."/>
            <person name="Cisalpino P.S."/>
            <person name="Mora-Montes H.M."/>
            <person name="Almeida S.R."/>
            <person name="Stajich J.E."/>
            <person name="Lopes-Bezerra L.M."/>
            <person name="Vasconcelos A.T."/>
            <person name="Felipe M.S."/>
        </authorList>
    </citation>
    <scope>NUCLEOTIDE SEQUENCE [LARGE SCALE GENOMIC DNA]</scope>
    <source>
        <strain evidence="4 5">1099-18</strain>
    </source>
</reference>
<feature type="transmembrane region" description="Helical" evidence="2">
    <location>
        <begin position="233"/>
        <end position="257"/>
    </location>
</feature>
<feature type="compositionally biased region" description="Low complexity" evidence="1">
    <location>
        <begin position="561"/>
        <end position="587"/>
    </location>
</feature>
<comment type="caution">
    <text evidence="4">The sequence shown here is derived from an EMBL/GenBank/DDBJ whole genome shotgun (WGS) entry which is preliminary data.</text>
</comment>
<feature type="region of interest" description="Disordered" evidence="1">
    <location>
        <begin position="409"/>
        <end position="430"/>
    </location>
</feature>
<feature type="signal peptide" evidence="3">
    <location>
        <begin position="1"/>
        <end position="29"/>
    </location>
</feature>
<evidence type="ECO:0000256" key="3">
    <source>
        <dbReference type="SAM" id="SignalP"/>
    </source>
</evidence>
<evidence type="ECO:0000256" key="2">
    <source>
        <dbReference type="SAM" id="Phobius"/>
    </source>
</evidence>
<dbReference type="EMBL" id="AXCR01000012">
    <property type="protein sequence ID" value="KJR81160.1"/>
    <property type="molecule type" value="Genomic_DNA"/>
</dbReference>
<feature type="region of interest" description="Disordered" evidence="1">
    <location>
        <begin position="302"/>
        <end position="372"/>
    </location>
</feature>
<protein>
    <recommendedName>
        <fullName evidence="6">Extracellular membrane protein CFEM domain-containing protein</fullName>
    </recommendedName>
</protein>
<feature type="region of interest" description="Disordered" evidence="1">
    <location>
        <begin position="203"/>
        <end position="226"/>
    </location>
</feature>
<dbReference type="GeneID" id="27667058"/>
<proteinExistence type="predicted"/>
<feature type="region of interest" description="Disordered" evidence="1">
    <location>
        <begin position="670"/>
        <end position="694"/>
    </location>
</feature>
<feature type="compositionally biased region" description="Polar residues" evidence="1">
    <location>
        <begin position="304"/>
        <end position="320"/>
    </location>
</feature>
<feature type="region of interest" description="Disordered" evidence="1">
    <location>
        <begin position="270"/>
        <end position="289"/>
    </location>
</feature>
<keyword evidence="3" id="KW-0732">Signal</keyword>
<evidence type="ECO:0000313" key="4">
    <source>
        <dbReference type="EMBL" id="KJR81160.1"/>
    </source>
</evidence>
<keyword evidence="2" id="KW-0472">Membrane</keyword>
<reference evidence="4 5" key="2">
    <citation type="journal article" date="2015" name="Eukaryot. Cell">
        <title>Asexual propagation of a virulent clone complex in a human and feline outbreak of sporotrichosis.</title>
        <authorList>
            <person name="Teixeira Mde M."/>
            <person name="Rodrigues A.M."/>
            <person name="Tsui C.K."/>
            <person name="de Almeida L.G."/>
            <person name="Van Diepeningen A.D."/>
            <person name="van den Ende B.G."/>
            <person name="Fernandes G.F."/>
            <person name="Kano R."/>
            <person name="Hamelin R.C."/>
            <person name="Lopes-Bezerra L.M."/>
            <person name="Vasconcelos A.T."/>
            <person name="de Hoog S."/>
            <person name="de Camargo Z.P."/>
            <person name="Felipe M.S."/>
        </authorList>
    </citation>
    <scope>NUCLEOTIDE SEQUENCE [LARGE SCALE GENOMIC DNA]</scope>
    <source>
        <strain evidence="4 5">1099-18</strain>
    </source>
</reference>
<gene>
    <name evidence="4" type="ORF">SPSK_05028</name>
</gene>
<feature type="compositionally biased region" description="Low complexity" evidence="1">
    <location>
        <begin position="206"/>
        <end position="225"/>
    </location>
</feature>
<name>A0A0F2LXD4_SPOSC</name>
<dbReference type="RefSeq" id="XP_016583836.1">
    <property type="nucleotide sequence ID" value="XM_016731781.1"/>
</dbReference>
<feature type="compositionally biased region" description="Polar residues" evidence="1">
    <location>
        <begin position="329"/>
        <end position="341"/>
    </location>
</feature>
<organism evidence="4 5">
    <name type="scientific">Sporothrix schenckii 1099-18</name>
    <dbReference type="NCBI Taxonomy" id="1397361"/>
    <lineage>
        <taxon>Eukaryota</taxon>
        <taxon>Fungi</taxon>
        <taxon>Dikarya</taxon>
        <taxon>Ascomycota</taxon>
        <taxon>Pezizomycotina</taxon>
        <taxon>Sordariomycetes</taxon>
        <taxon>Sordariomycetidae</taxon>
        <taxon>Ophiostomatales</taxon>
        <taxon>Ophiostomataceae</taxon>
        <taxon>Sporothrix</taxon>
    </lineage>
</organism>
<evidence type="ECO:0008006" key="6">
    <source>
        <dbReference type="Google" id="ProtNLM"/>
    </source>
</evidence>
<dbReference type="Proteomes" id="UP000033710">
    <property type="component" value="Unassembled WGS sequence"/>
</dbReference>
<feature type="compositionally biased region" description="Basic and acidic residues" evidence="1">
    <location>
        <begin position="685"/>
        <end position="694"/>
    </location>
</feature>
<feature type="chain" id="PRO_5002454856" description="Extracellular membrane protein CFEM domain-containing protein" evidence="3">
    <location>
        <begin position="30"/>
        <end position="694"/>
    </location>
</feature>
<dbReference type="KEGG" id="ssck:SPSK_05028"/>